<name>A0A1A9VS65_GLOAU</name>
<accession>A0A1A9VS65</accession>
<keyword evidence="2" id="KW-1185">Reference proteome</keyword>
<dbReference type="EnsemblMetazoa" id="GAUT045822-RA">
    <property type="protein sequence ID" value="GAUT045822-PA"/>
    <property type="gene ID" value="GAUT045822"/>
</dbReference>
<sequence>MACSEVVFVLKNYFAQKLDYSFESKEAKLKKKKSANYRLCGHNNLKFLKLGKKSTGPYNAIVYVRNRQQIRVVRQAN</sequence>
<reference evidence="1" key="1">
    <citation type="submission" date="2020-05" db="UniProtKB">
        <authorList>
            <consortium name="EnsemblMetazoa"/>
        </authorList>
    </citation>
    <scope>IDENTIFICATION</scope>
    <source>
        <strain evidence="1">TTRI</strain>
    </source>
</reference>
<dbReference type="AlphaFoldDB" id="A0A1A9VS65"/>
<organism evidence="1 2">
    <name type="scientific">Glossina austeni</name>
    <name type="common">Savannah tsetse fly</name>
    <dbReference type="NCBI Taxonomy" id="7395"/>
    <lineage>
        <taxon>Eukaryota</taxon>
        <taxon>Metazoa</taxon>
        <taxon>Ecdysozoa</taxon>
        <taxon>Arthropoda</taxon>
        <taxon>Hexapoda</taxon>
        <taxon>Insecta</taxon>
        <taxon>Pterygota</taxon>
        <taxon>Neoptera</taxon>
        <taxon>Endopterygota</taxon>
        <taxon>Diptera</taxon>
        <taxon>Brachycera</taxon>
        <taxon>Muscomorpha</taxon>
        <taxon>Hippoboscoidea</taxon>
        <taxon>Glossinidae</taxon>
        <taxon>Glossina</taxon>
    </lineage>
</organism>
<proteinExistence type="predicted"/>
<evidence type="ECO:0000313" key="2">
    <source>
        <dbReference type="Proteomes" id="UP000078200"/>
    </source>
</evidence>
<dbReference type="VEuPathDB" id="VectorBase:GAUT045822"/>
<dbReference type="Proteomes" id="UP000078200">
    <property type="component" value="Unassembled WGS sequence"/>
</dbReference>
<protein>
    <submittedName>
        <fullName evidence="1">Uncharacterized protein</fullName>
    </submittedName>
</protein>
<evidence type="ECO:0000313" key="1">
    <source>
        <dbReference type="EnsemblMetazoa" id="GAUT045822-PA"/>
    </source>
</evidence>